<feature type="compositionally biased region" description="Basic and acidic residues" evidence="1">
    <location>
        <begin position="225"/>
        <end position="242"/>
    </location>
</feature>
<accession>A0A6J8CC38</accession>
<proteinExistence type="predicted"/>
<protein>
    <submittedName>
        <fullName evidence="2">Uncharacterized protein</fullName>
    </submittedName>
</protein>
<feature type="region of interest" description="Disordered" evidence="1">
    <location>
        <begin position="225"/>
        <end position="256"/>
    </location>
</feature>
<evidence type="ECO:0000256" key="1">
    <source>
        <dbReference type="SAM" id="MobiDB-lite"/>
    </source>
</evidence>
<dbReference type="EMBL" id="CACVKT020004992">
    <property type="protein sequence ID" value="CAC5392584.1"/>
    <property type="molecule type" value="Genomic_DNA"/>
</dbReference>
<dbReference type="AlphaFoldDB" id="A0A6J8CC38"/>
<name>A0A6J8CC38_MYTCO</name>
<evidence type="ECO:0000313" key="3">
    <source>
        <dbReference type="Proteomes" id="UP000507470"/>
    </source>
</evidence>
<dbReference type="OrthoDB" id="6193946at2759"/>
<evidence type="ECO:0000313" key="2">
    <source>
        <dbReference type="EMBL" id="CAC5392584.1"/>
    </source>
</evidence>
<organism evidence="2 3">
    <name type="scientific">Mytilus coruscus</name>
    <name type="common">Sea mussel</name>
    <dbReference type="NCBI Taxonomy" id="42192"/>
    <lineage>
        <taxon>Eukaryota</taxon>
        <taxon>Metazoa</taxon>
        <taxon>Spiralia</taxon>
        <taxon>Lophotrochozoa</taxon>
        <taxon>Mollusca</taxon>
        <taxon>Bivalvia</taxon>
        <taxon>Autobranchia</taxon>
        <taxon>Pteriomorphia</taxon>
        <taxon>Mytilida</taxon>
        <taxon>Mytiloidea</taxon>
        <taxon>Mytilidae</taxon>
        <taxon>Mytilinae</taxon>
        <taxon>Mytilus</taxon>
    </lineage>
</organism>
<reference evidence="2 3" key="1">
    <citation type="submission" date="2020-06" db="EMBL/GenBank/DDBJ databases">
        <authorList>
            <person name="Li R."/>
            <person name="Bekaert M."/>
        </authorList>
    </citation>
    <scope>NUCLEOTIDE SEQUENCE [LARGE SCALE GENOMIC DNA]</scope>
    <source>
        <strain evidence="3">wild</strain>
    </source>
</reference>
<sequence length="256" mass="29802">MIYRNGTDIFGCLHTVVENLKCIDDNKRLKKESIIQAEKMASTVSAESRKNKQEQSLEDAVQNLKNYVKIYVSDKIKMDGLPDIDNFKCKDEILKIPPILWNFIFRICSTDNEEKVLKKSQFTWNSHYSEPLFNIFRMMPRLCRELEQKQRYILSDSFIVASFDNLDKNQAYSVVCAGKDRSGFHGTTIQTVVPKPSQKINMFDDSNLISNLNQTNIEHDISEVKNSRDRKLEKKHHSETCKSRRQIWAPTSKKAE</sequence>
<gene>
    <name evidence="2" type="ORF">MCOR_27506</name>
</gene>
<dbReference type="Proteomes" id="UP000507470">
    <property type="component" value="Unassembled WGS sequence"/>
</dbReference>
<keyword evidence="3" id="KW-1185">Reference proteome</keyword>